<dbReference type="EMBL" id="CP111021">
    <property type="protein sequence ID" value="WAR17181.1"/>
    <property type="molecule type" value="Genomic_DNA"/>
</dbReference>
<dbReference type="InterPro" id="IPR013088">
    <property type="entry name" value="Znf_NHR/GATA"/>
</dbReference>
<accession>A0ABY7F8R7</accession>
<feature type="region of interest" description="Disordered" evidence="7">
    <location>
        <begin position="402"/>
        <end position="466"/>
    </location>
</feature>
<organism evidence="9 10">
    <name type="scientific">Mya arenaria</name>
    <name type="common">Soft-shell clam</name>
    <dbReference type="NCBI Taxonomy" id="6604"/>
    <lineage>
        <taxon>Eukaryota</taxon>
        <taxon>Metazoa</taxon>
        <taxon>Spiralia</taxon>
        <taxon>Lophotrochozoa</taxon>
        <taxon>Mollusca</taxon>
        <taxon>Bivalvia</taxon>
        <taxon>Autobranchia</taxon>
        <taxon>Heteroconchia</taxon>
        <taxon>Euheterodonta</taxon>
        <taxon>Imparidentia</taxon>
        <taxon>Neoheterodontei</taxon>
        <taxon>Myida</taxon>
        <taxon>Myoidea</taxon>
        <taxon>Myidae</taxon>
        <taxon>Mya</taxon>
    </lineage>
</organism>
<evidence type="ECO:0000256" key="3">
    <source>
        <dbReference type="ARBA" id="ARBA00022771"/>
    </source>
</evidence>
<evidence type="ECO:0000256" key="2">
    <source>
        <dbReference type="ARBA" id="ARBA00022723"/>
    </source>
</evidence>
<keyword evidence="3 6" id="KW-0863">Zinc-finger</keyword>
<dbReference type="PANTHER" id="PTHR10071">
    <property type="entry name" value="TRANSCRIPTION FACTOR GATA FAMILY MEMBER"/>
    <property type="match status" value="1"/>
</dbReference>
<keyword evidence="10" id="KW-1185">Reference proteome</keyword>
<feature type="compositionally biased region" description="Low complexity" evidence="7">
    <location>
        <begin position="536"/>
        <end position="548"/>
    </location>
</feature>
<protein>
    <submittedName>
        <fullName evidence="9">GATA4-like protein</fullName>
    </submittedName>
</protein>
<keyword evidence="2" id="KW-0479">Metal-binding</keyword>
<feature type="compositionally biased region" description="Polar residues" evidence="7">
    <location>
        <begin position="452"/>
        <end position="466"/>
    </location>
</feature>
<evidence type="ECO:0000256" key="7">
    <source>
        <dbReference type="SAM" id="MobiDB-lite"/>
    </source>
</evidence>
<feature type="domain" description="GATA-type" evidence="8">
    <location>
        <begin position="357"/>
        <end position="410"/>
    </location>
</feature>
<evidence type="ECO:0000256" key="6">
    <source>
        <dbReference type="PROSITE-ProRule" id="PRU00094"/>
    </source>
</evidence>
<evidence type="ECO:0000313" key="9">
    <source>
        <dbReference type="EMBL" id="WAR17181.1"/>
    </source>
</evidence>
<evidence type="ECO:0000256" key="4">
    <source>
        <dbReference type="ARBA" id="ARBA00022833"/>
    </source>
</evidence>
<evidence type="ECO:0000259" key="8">
    <source>
        <dbReference type="PROSITE" id="PS50114"/>
    </source>
</evidence>
<dbReference type="Proteomes" id="UP001164746">
    <property type="component" value="Chromosome 10"/>
</dbReference>
<dbReference type="SUPFAM" id="SSF57716">
    <property type="entry name" value="Glucocorticoid receptor-like (DNA-binding domain)"/>
    <property type="match status" value="2"/>
</dbReference>
<keyword evidence="5" id="KW-0539">Nucleus</keyword>
<dbReference type="SMART" id="SM00401">
    <property type="entry name" value="ZnF_GATA"/>
    <property type="match status" value="2"/>
</dbReference>
<evidence type="ECO:0000313" key="10">
    <source>
        <dbReference type="Proteomes" id="UP001164746"/>
    </source>
</evidence>
<evidence type="ECO:0000256" key="5">
    <source>
        <dbReference type="ARBA" id="ARBA00023242"/>
    </source>
</evidence>
<dbReference type="PROSITE" id="PS00344">
    <property type="entry name" value="GATA_ZN_FINGER_1"/>
    <property type="match status" value="2"/>
</dbReference>
<sequence>MALAECSWQHTTYHPFSLTDRNTHHSEDRATSGAHFTSLPARARAMQESLKFQENRSLLQGEDVEVFFKNLEAPEERETPVIKHEVEASKNKLDIHSEISTVRSIPDDKAMFQNSMHVMPMAGTTPTYDTTGAGSGTMTSLHSGVNPVYVPTTRAVLPPMPYIANGTSQCVSSPNSTMWPMNPVDTSYSVANPHASVSPRFAFAPSPGSPISTPTARADSGFTAPLARPGSFNPYPYSTDMSSAWNFQVAFQQGLRPQTGPDGQEYFPDLEGRECVNCGAISTPLWRRDGTGHYLCNACGLYHKMNGMNRPLIKPQRRLGEFGEMLPYPSDPYRQMNPWADMNTGFITGARSKSASRRVGLSCANCHTTTTTLWRRNSEGEPVCNACGLYYKLHGVNRPLAMKKDGIQTRKRKPKSVNNKSKTGSTTPTNVTSGSAPKSDSSEDSKPVSSENILTSHSESVDSNANTYNLTSLPPMNSAAIAGLNFPISTYPTISSRPDSGSIKVESPENLSAHAQYGTSSPKHQSGMGNEHLQGHSHSINSIGISQNDAGGLGNISA</sequence>
<name>A0ABY7F8R7_MYAAR</name>
<gene>
    <name evidence="9" type="ORF">MAR_031775</name>
</gene>
<proteinExistence type="predicted"/>
<feature type="region of interest" description="Disordered" evidence="7">
    <location>
        <begin position="496"/>
        <end position="558"/>
    </location>
</feature>
<evidence type="ECO:0000256" key="1">
    <source>
        <dbReference type="ARBA" id="ARBA00004123"/>
    </source>
</evidence>
<dbReference type="CDD" id="cd00202">
    <property type="entry name" value="ZnF_GATA"/>
    <property type="match status" value="2"/>
</dbReference>
<keyword evidence="4" id="KW-0862">Zinc</keyword>
<comment type="subcellular location">
    <subcellularLocation>
        <location evidence="1">Nucleus</location>
    </subcellularLocation>
</comment>
<dbReference type="Pfam" id="PF00320">
    <property type="entry name" value="GATA"/>
    <property type="match status" value="2"/>
</dbReference>
<feature type="compositionally biased region" description="Polar residues" evidence="7">
    <location>
        <begin position="517"/>
        <end position="528"/>
    </location>
</feature>
<feature type="domain" description="GATA-type" evidence="8">
    <location>
        <begin position="269"/>
        <end position="322"/>
    </location>
</feature>
<dbReference type="PRINTS" id="PR00619">
    <property type="entry name" value="GATAZNFINGER"/>
</dbReference>
<dbReference type="InterPro" id="IPR039355">
    <property type="entry name" value="Transcription_factor_GATA"/>
</dbReference>
<dbReference type="Gene3D" id="3.30.50.10">
    <property type="entry name" value="Erythroid Transcription Factor GATA-1, subunit A"/>
    <property type="match status" value="2"/>
</dbReference>
<dbReference type="PANTHER" id="PTHR10071:SF337">
    <property type="entry name" value="GATA-BINDING FACTOR A"/>
    <property type="match status" value="1"/>
</dbReference>
<dbReference type="PROSITE" id="PS50114">
    <property type="entry name" value="GATA_ZN_FINGER_2"/>
    <property type="match status" value="2"/>
</dbReference>
<reference evidence="9" key="1">
    <citation type="submission" date="2022-11" db="EMBL/GenBank/DDBJ databases">
        <title>Centuries of genome instability and evolution in soft-shell clam transmissible cancer (bioRxiv).</title>
        <authorList>
            <person name="Hart S.F.M."/>
            <person name="Yonemitsu M.A."/>
            <person name="Giersch R.M."/>
            <person name="Beal B.F."/>
            <person name="Arriagada G."/>
            <person name="Davis B.W."/>
            <person name="Ostrander E.A."/>
            <person name="Goff S.P."/>
            <person name="Metzger M.J."/>
        </authorList>
    </citation>
    <scope>NUCLEOTIDE SEQUENCE</scope>
    <source>
        <strain evidence="9">MELC-2E11</strain>
        <tissue evidence="9">Siphon/mantle</tissue>
    </source>
</reference>
<dbReference type="InterPro" id="IPR000679">
    <property type="entry name" value="Znf_GATA"/>
</dbReference>
<feature type="compositionally biased region" description="Polar residues" evidence="7">
    <location>
        <begin position="416"/>
        <end position="432"/>
    </location>
</feature>